<keyword evidence="3" id="KW-0677">Repeat</keyword>
<dbReference type="InterPro" id="IPR001451">
    <property type="entry name" value="Hexapep"/>
</dbReference>
<dbReference type="SUPFAM" id="SSF51182">
    <property type="entry name" value="RmlC-like cupins"/>
    <property type="match status" value="1"/>
</dbReference>
<dbReference type="PANTHER" id="PTHR43300">
    <property type="entry name" value="ACETYLTRANSFERASE"/>
    <property type="match status" value="1"/>
</dbReference>
<dbReference type="EMBL" id="MZXV01000001">
    <property type="protein sequence ID" value="PZV40514.1"/>
    <property type="molecule type" value="Genomic_DNA"/>
</dbReference>
<dbReference type="RefSeq" id="WP_208647013.1">
    <property type="nucleotide sequence ID" value="NZ_MZXV01000001.1"/>
</dbReference>
<feature type="domain" description="Sugar 3,4-ketoisomerase QdtA cupin" evidence="5">
    <location>
        <begin position="189"/>
        <end position="314"/>
    </location>
</feature>
<evidence type="ECO:0000256" key="2">
    <source>
        <dbReference type="ARBA" id="ARBA00022679"/>
    </source>
</evidence>
<evidence type="ECO:0000259" key="5">
    <source>
        <dbReference type="Pfam" id="PF05523"/>
    </source>
</evidence>
<reference evidence="7" key="1">
    <citation type="submission" date="2017-03" db="EMBL/GenBank/DDBJ databases">
        <authorList>
            <person name="Safronova V.I."/>
            <person name="Sazanova A.L."/>
            <person name="Chirak E.R."/>
        </authorList>
    </citation>
    <scope>NUCLEOTIDE SEQUENCE [LARGE SCALE GENOMIC DNA]</scope>
    <source>
        <strain evidence="7">Ach-343</strain>
    </source>
</reference>
<dbReference type="GO" id="GO:0016746">
    <property type="term" value="F:acyltransferase activity"/>
    <property type="evidence" value="ECO:0007669"/>
    <property type="project" value="UniProtKB-KW"/>
</dbReference>
<dbReference type="InterPro" id="IPR008894">
    <property type="entry name" value="QdtA_cupin_dom"/>
</dbReference>
<dbReference type="Pfam" id="PF00132">
    <property type="entry name" value="Hexapep"/>
    <property type="match status" value="3"/>
</dbReference>
<accession>A0A2W7CC12</accession>
<dbReference type="CDD" id="cd20292">
    <property type="entry name" value="cupin_QdtA-like"/>
    <property type="match status" value="1"/>
</dbReference>
<evidence type="ECO:0000256" key="4">
    <source>
        <dbReference type="ARBA" id="ARBA00023315"/>
    </source>
</evidence>
<evidence type="ECO:0000256" key="1">
    <source>
        <dbReference type="ARBA" id="ARBA00007274"/>
    </source>
</evidence>
<dbReference type="InterPro" id="IPR011051">
    <property type="entry name" value="RmlC_Cupin_sf"/>
</dbReference>
<evidence type="ECO:0000256" key="3">
    <source>
        <dbReference type="ARBA" id="ARBA00022737"/>
    </source>
</evidence>
<dbReference type="Pfam" id="PF05523">
    <property type="entry name" value="FdtA"/>
    <property type="match status" value="1"/>
</dbReference>
<dbReference type="PROSITE" id="PS00101">
    <property type="entry name" value="HEXAPEP_TRANSFERASES"/>
    <property type="match status" value="1"/>
</dbReference>
<dbReference type="Gene3D" id="2.160.10.10">
    <property type="entry name" value="Hexapeptide repeat proteins"/>
    <property type="match status" value="1"/>
</dbReference>
<evidence type="ECO:0000313" key="7">
    <source>
        <dbReference type="Proteomes" id="UP000248616"/>
    </source>
</evidence>
<gene>
    <name evidence="6" type="ORF">B5V02_00335</name>
</gene>
<dbReference type="PANTHER" id="PTHR43300:SF4">
    <property type="entry name" value="ACYL-[ACYL-CARRIER-PROTEIN]--UDP-N-ACETYLGLUCOSAMINE O-ACYLTRANSFERASE"/>
    <property type="match status" value="1"/>
</dbReference>
<proteinExistence type="inferred from homology"/>
<dbReference type="InterPro" id="IPR018357">
    <property type="entry name" value="Hexapep_transf_CS"/>
</dbReference>
<keyword evidence="2" id="KW-0808">Transferase</keyword>
<keyword evidence="6" id="KW-0413">Isomerase</keyword>
<protein>
    <submittedName>
        <fullName evidence="6">Isomerase</fullName>
    </submittedName>
</protein>
<name>A0A2W7CC12_9HYPH</name>
<dbReference type="InterPro" id="IPR014710">
    <property type="entry name" value="RmlC-like_jellyroll"/>
</dbReference>
<organism evidence="6 7">
    <name type="scientific">Mesorhizobium kowhaii</name>
    <dbReference type="NCBI Taxonomy" id="1300272"/>
    <lineage>
        <taxon>Bacteria</taxon>
        <taxon>Pseudomonadati</taxon>
        <taxon>Pseudomonadota</taxon>
        <taxon>Alphaproteobacteria</taxon>
        <taxon>Hyphomicrobiales</taxon>
        <taxon>Phyllobacteriaceae</taxon>
        <taxon>Mesorhizobium</taxon>
    </lineage>
</organism>
<dbReference type="Gene3D" id="2.60.120.10">
    <property type="entry name" value="Jelly Rolls"/>
    <property type="match status" value="1"/>
</dbReference>
<dbReference type="SUPFAM" id="SSF51161">
    <property type="entry name" value="Trimeric LpxA-like enzymes"/>
    <property type="match status" value="1"/>
</dbReference>
<keyword evidence="7" id="KW-1185">Reference proteome</keyword>
<dbReference type="InterPro" id="IPR050179">
    <property type="entry name" value="Trans_hexapeptide_repeat"/>
</dbReference>
<dbReference type="Proteomes" id="UP000248616">
    <property type="component" value="Unassembled WGS sequence"/>
</dbReference>
<comment type="similarity">
    <text evidence="1">Belongs to the transferase hexapeptide repeat family.</text>
</comment>
<dbReference type="CDD" id="cd03358">
    <property type="entry name" value="LbH_WxcM_N_like"/>
    <property type="match status" value="1"/>
</dbReference>
<sequence length="322" mass="34816">MIEMDNVFVHEKALCESATIGNGTRIWAFAHILPDAKIGEGCNICDGVFIENDVVVGDNVTVKCGVQLWDGVSLEDNVFVGPNATFTNDRFPRSKVYPEAFHRTIVRKGASIGANATILPGIEIGPGAMIGAGAVVTRSVPPNAIVAGNPARIKGYVQIGGGQMSKPVSLAPTQGAIASGVQDLGVGGATLHDLKVVADMRGSLTAGEFERDIPFIPQRYFVVFDVPTREVRGEHAHKKCKQFLICLKGSVGVLLDDGKFRRELILDSPGMGIYMPEMIWGTQYKYSKDSVLLVFASHFYDPSDYIRTYDEFQKCSANANAD</sequence>
<evidence type="ECO:0000313" key="6">
    <source>
        <dbReference type="EMBL" id="PZV40514.1"/>
    </source>
</evidence>
<comment type="caution">
    <text evidence="6">The sequence shown here is derived from an EMBL/GenBank/DDBJ whole genome shotgun (WGS) entry which is preliminary data.</text>
</comment>
<dbReference type="InterPro" id="IPR011004">
    <property type="entry name" value="Trimer_LpxA-like_sf"/>
</dbReference>
<keyword evidence="4" id="KW-0012">Acyltransferase</keyword>
<dbReference type="GO" id="GO:0016853">
    <property type="term" value="F:isomerase activity"/>
    <property type="evidence" value="ECO:0007669"/>
    <property type="project" value="UniProtKB-KW"/>
</dbReference>
<dbReference type="AlphaFoldDB" id="A0A2W7CC12"/>